<dbReference type="Pfam" id="PF13853">
    <property type="entry name" value="7tm_4"/>
    <property type="match status" value="1"/>
</dbReference>
<keyword evidence="17" id="KW-1185">Reference proteome</keyword>
<dbReference type="GO" id="GO:0004930">
    <property type="term" value="F:G protein-coupled receptor activity"/>
    <property type="evidence" value="ECO:0007669"/>
    <property type="project" value="UniProtKB-KW"/>
</dbReference>
<evidence type="ECO:0000256" key="3">
    <source>
        <dbReference type="ARBA" id="ARBA00022606"/>
    </source>
</evidence>
<evidence type="ECO:0000256" key="2">
    <source>
        <dbReference type="ARBA" id="ARBA00022475"/>
    </source>
</evidence>
<feature type="transmembrane region" description="Helical" evidence="14">
    <location>
        <begin position="100"/>
        <end position="118"/>
    </location>
</feature>
<dbReference type="InterPro" id="IPR000276">
    <property type="entry name" value="GPCR_Rhodpsn"/>
</dbReference>
<evidence type="ECO:0000256" key="6">
    <source>
        <dbReference type="ARBA" id="ARBA00022989"/>
    </source>
</evidence>
<evidence type="ECO:0000256" key="13">
    <source>
        <dbReference type="RuleBase" id="RU000688"/>
    </source>
</evidence>
<feature type="transmembrane region" description="Helical" evidence="14">
    <location>
        <begin position="275"/>
        <end position="295"/>
    </location>
</feature>
<dbReference type="PANTHER" id="PTHR26451:SF885">
    <property type="entry name" value="OLFACTORY RECEPTOR"/>
    <property type="match status" value="1"/>
</dbReference>
<evidence type="ECO:0000313" key="17">
    <source>
        <dbReference type="Proteomes" id="UP000265140"/>
    </source>
</evidence>
<dbReference type="InterPro" id="IPR000725">
    <property type="entry name" value="Olfact_rcpt"/>
</dbReference>
<keyword evidence="8 14" id="KW-0472">Membrane</keyword>
<dbReference type="FunFam" id="1.20.1070.10:FF:000024">
    <property type="entry name" value="Olfactory receptor"/>
    <property type="match status" value="1"/>
</dbReference>
<evidence type="ECO:0000259" key="15">
    <source>
        <dbReference type="PROSITE" id="PS50262"/>
    </source>
</evidence>
<dbReference type="InterPro" id="IPR017452">
    <property type="entry name" value="GPCR_Rhodpsn_7TM"/>
</dbReference>
<dbReference type="GO" id="GO:0004984">
    <property type="term" value="F:olfactory receptor activity"/>
    <property type="evidence" value="ECO:0007669"/>
    <property type="project" value="InterPro"/>
</dbReference>
<dbReference type="PRINTS" id="PR00237">
    <property type="entry name" value="GPCRRHODOPSN"/>
</dbReference>
<dbReference type="Proteomes" id="UP000265140">
    <property type="component" value="Chromosome 7"/>
</dbReference>
<feature type="transmembrane region" description="Helical" evidence="14">
    <location>
        <begin position="139"/>
        <end position="160"/>
    </location>
</feature>
<name>A0AAY5KR76_ESOLU</name>
<accession>A0AAY5KR76</accession>
<evidence type="ECO:0000256" key="4">
    <source>
        <dbReference type="ARBA" id="ARBA00022692"/>
    </source>
</evidence>
<proteinExistence type="inferred from homology"/>
<keyword evidence="9" id="KW-1015">Disulfide bond</keyword>
<feature type="transmembrane region" description="Helical" evidence="14">
    <location>
        <begin position="24"/>
        <end position="49"/>
    </location>
</feature>
<protein>
    <recommendedName>
        <fullName evidence="14">Olfactory receptor</fullName>
    </recommendedName>
</protein>
<evidence type="ECO:0000256" key="10">
    <source>
        <dbReference type="ARBA" id="ARBA00023170"/>
    </source>
</evidence>
<reference evidence="16" key="2">
    <citation type="submission" date="2025-08" db="UniProtKB">
        <authorList>
            <consortium name="Ensembl"/>
        </authorList>
    </citation>
    <scope>IDENTIFICATION</scope>
</reference>
<evidence type="ECO:0000256" key="1">
    <source>
        <dbReference type="ARBA" id="ARBA00004651"/>
    </source>
</evidence>
<comment type="similarity">
    <text evidence="13">Belongs to the G-protein coupled receptor 1 family.</text>
</comment>
<keyword evidence="6 14" id="KW-1133">Transmembrane helix</keyword>
<keyword evidence="5 14" id="KW-0552">Olfaction</keyword>
<feature type="transmembrane region" description="Helical" evidence="14">
    <location>
        <begin position="58"/>
        <end position="80"/>
    </location>
</feature>
<dbReference type="GeneTree" id="ENSGT00950000183048"/>
<reference evidence="16" key="3">
    <citation type="submission" date="2025-09" db="UniProtKB">
        <authorList>
            <consortium name="Ensembl"/>
        </authorList>
    </citation>
    <scope>IDENTIFICATION</scope>
</reference>
<keyword evidence="11" id="KW-0325">Glycoprotein</keyword>
<sequence>MENSSTVSSIILSAYLGMEDFKHMYFSIFFILYISIVAENVILILIIYIEKTLHQPMYFLVCNLAANGLYGSTALLPAVLRNLACSSSEISLASCQTQIYFLHTYVIVEFTILGVMSYDRYIAICHPLRYHTIMYLTKVYKLIVFSWLCPLVAFLIFYILTLQLRFCGKTIDGLYCNNYSLVKLSCTNNFFVNIAGLISVVLYTFPQLVMIIYSYAHILKICASSSKESKLKALRTCIPHLFAIMNYSVGCFFEILQSRFNTNHLPYRTQVFMSLYFLIFPPVLNPAMYGLIYAVPSTIIGTPSKDDLKGVRKNHLLVNEPNVTLKKFPSNIQPLIKVHLFRE</sequence>
<dbReference type="PROSITE" id="PS50262">
    <property type="entry name" value="G_PROTEIN_RECEP_F1_2"/>
    <property type="match status" value="1"/>
</dbReference>
<keyword evidence="12 13" id="KW-0807">Transducer</keyword>
<evidence type="ECO:0000313" key="16">
    <source>
        <dbReference type="Ensembl" id="ENSELUP00000091201.1"/>
    </source>
</evidence>
<evidence type="ECO:0000256" key="11">
    <source>
        <dbReference type="ARBA" id="ARBA00023180"/>
    </source>
</evidence>
<evidence type="ECO:0000256" key="5">
    <source>
        <dbReference type="ARBA" id="ARBA00022725"/>
    </source>
</evidence>
<dbReference type="GO" id="GO:0005549">
    <property type="term" value="F:odorant binding"/>
    <property type="evidence" value="ECO:0007669"/>
    <property type="project" value="TreeGrafter"/>
</dbReference>
<dbReference type="AlphaFoldDB" id="A0AAY5KR76"/>
<reference evidence="16 17" key="1">
    <citation type="submission" date="2020-02" db="EMBL/GenBank/DDBJ databases">
        <title>Esox lucius (northern pike) genome, fEsoLuc1, primary haplotype.</title>
        <authorList>
            <person name="Myers G."/>
            <person name="Karagic N."/>
            <person name="Meyer A."/>
            <person name="Pippel M."/>
            <person name="Reichard M."/>
            <person name="Winkler S."/>
            <person name="Tracey A."/>
            <person name="Sims Y."/>
            <person name="Howe K."/>
            <person name="Rhie A."/>
            <person name="Formenti G."/>
            <person name="Durbin R."/>
            <person name="Fedrigo O."/>
            <person name="Jarvis E.D."/>
        </authorList>
    </citation>
    <scope>NUCLEOTIDE SEQUENCE [LARGE SCALE GENOMIC DNA]</scope>
</reference>
<organism evidence="16 17">
    <name type="scientific">Esox lucius</name>
    <name type="common">Northern pike</name>
    <dbReference type="NCBI Taxonomy" id="8010"/>
    <lineage>
        <taxon>Eukaryota</taxon>
        <taxon>Metazoa</taxon>
        <taxon>Chordata</taxon>
        <taxon>Craniata</taxon>
        <taxon>Vertebrata</taxon>
        <taxon>Euteleostomi</taxon>
        <taxon>Actinopterygii</taxon>
        <taxon>Neopterygii</taxon>
        <taxon>Teleostei</taxon>
        <taxon>Protacanthopterygii</taxon>
        <taxon>Esociformes</taxon>
        <taxon>Esocidae</taxon>
        <taxon>Esox</taxon>
    </lineage>
</organism>
<dbReference type="Gene3D" id="1.20.1070.10">
    <property type="entry name" value="Rhodopsin 7-helix transmembrane proteins"/>
    <property type="match status" value="1"/>
</dbReference>
<keyword evidence="4 13" id="KW-0812">Transmembrane</keyword>
<feature type="transmembrane region" description="Helical" evidence="14">
    <location>
        <begin position="190"/>
        <end position="216"/>
    </location>
</feature>
<feature type="transmembrane region" description="Helical" evidence="14">
    <location>
        <begin position="237"/>
        <end position="255"/>
    </location>
</feature>
<feature type="domain" description="G-protein coupled receptors family 1 profile" evidence="15">
    <location>
        <begin position="39"/>
        <end position="289"/>
    </location>
</feature>
<comment type="subcellular location">
    <subcellularLocation>
        <location evidence="1 14">Cell membrane</location>
        <topology evidence="1 14">Multi-pass membrane protein</topology>
    </subcellularLocation>
</comment>
<dbReference type="SUPFAM" id="SSF81321">
    <property type="entry name" value="Family A G protein-coupled receptor-like"/>
    <property type="match status" value="1"/>
</dbReference>
<evidence type="ECO:0000256" key="14">
    <source>
        <dbReference type="RuleBase" id="RU363047"/>
    </source>
</evidence>
<dbReference type="PROSITE" id="PS00237">
    <property type="entry name" value="G_PROTEIN_RECEP_F1_1"/>
    <property type="match status" value="1"/>
</dbReference>
<evidence type="ECO:0000256" key="9">
    <source>
        <dbReference type="ARBA" id="ARBA00023157"/>
    </source>
</evidence>
<dbReference type="PANTHER" id="PTHR26451">
    <property type="entry name" value="G_PROTEIN_RECEP_F1_2 DOMAIN-CONTAINING PROTEIN"/>
    <property type="match status" value="1"/>
</dbReference>
<dbReference type="GO" id="GO:0005886">
    <property type="term" value="C:plasma membrane"/>
    <property type="evidence" value="ECO:0007669"/>
    <property type="project" value="UniProtKB-SubCell"/>
</dbReference>
<evidence type="ECO:0000256" key="8">
    <source>
        <dbReference type="ARBA" id="ARBA00023136"/>
    </source>
</evidence>
<keyword evidence="2 14" id="KW-1003">Cell membrane</keyword>
<evidence type="ECO:0000256" key="7">
    <source>
        <dbReference type="ARBA" id="ARBA00023040"/>
    </source>
</evidence>
<dbReference type="PRINTS" id="PR00245">
    <property type="entry name" value="OLFACTORYR"/>
</dbReference>
<dbReference type="InterPro" id="IPR052921">
    <property type="entry name" value="GPCR1_Superfamily_Member"/>
</dbReference>
<keyword evidence="7 13" id="KW-0297">G-protein coupled receptor</keyword>
<keyword evidence="10 13" id="KW-0675">Receptor</keyword>
<dbReference type="Ensembl" id="ENSELUT00000104174.1">
    <property type="protein sequence ID" value="ENSELUP00000091201.1"/>
    <property type="gene ID" value="ENSELUG00000045398.1"/>
</dbReference>
<keyword evidence="3 14" id="KW-0716">Sensory transduction</keyword>
<evidence type="ECO:0000256" key="12">
    <source>
        <dbReference type="ARBA" id="ARBA00023224"/>
    </source>
</evidence>